<dbReference type="InterPro" id="IPR025511">
    <property type="entry name" value="DUF4398"/>
</dbReference>
<proteinExistence type="predicted"/>
<dbReference type="AlphaFoldDB" id="A0A0W8FR43"/>
<name>A0A0W8FR43_9ZZZZ</name>
<organism evidence="5">
    <name type="scientific">hydrocarbon metagenome</name>
    <dbReference type="NCBI Taxonomy" id="938273"/>
    <lineage>
        <taxon>unclassified sequences</taxon>
        <taxon>metagenomes</taxon>
        <taxon>ecological metagenomes</taxon>
    </lineage>
</organism>
<dbReference type="PROSITE" id="PS51257">
    <property type="entry name" value="PROKAR_LIPOPROTEIN"/>
    <property type="match status" value="1"/>
</dbReference>
<dbReference type="PRINTS" id="PR01023">
    <property type="entry name" value="NAFLGMOTY"/>
</dbReference>
<evidence type="ECO:0000259" key="4">
    <source>
        <dbReference type="PROSITE" id="PS51123"/>
    </source>
</evidence>
<dbReference type="PRINTS" id="PR01021">
    <property type="entry name" value="OMPADOMAIN"/>
</dbReference>
<dbReference type="EMBL" id="LNQE01000908">
    <property type="protein sequence ID" value="KUG23407.1"/>
    <property type="molecule type" value="Genomic_DNA"/>
</dbReference>
<dbReference type="PROSITE" id="PS51123">
    <property type="entry name" value="OMPA_2"/>
    <property type="match status" value="1"/>
</dbReference>
<dbReference type="PANTHER" id="PTHR30329:SF21">
    <property type="entry name" value="LIPOPROTEIN YIAD-RELATED"/>
    <property type="match status" value="1"/>
</dbReference>
<dbReference type="CDD" id="cd07185">
    <property type="entry name" value="OmpA_C-like"/>
    <property type="match status" value="1"/>
</dbReference>
<accession>A0A0W8FR43</accession>
<dbReference type="Pfam" id="PF14346">
    <property type="entry name" value="DUF4398"/>
    <property type="match status" value="1"/>
</dbReference>
<comment type="caution">
    <text evidence="5">The sequence shown here is derived from an EMBL/GenBank/DDBJ whole genome shotgun (WGS) entry which is preliminary data.</text>
</comment>
<evidence type="ECO:0000256" key="3">
    <source>
        <dbReference type="ARBA" id="ARBA00023237"/>
    </source>
</evidence>
<dbReference type="InterPro" id="IPR006665">
    <property type="entry name" value="OmpA-like"/>
</dbReference>
<dbReference type="Gene3D" id="3.30.1330.60">
    <property type="entry name" value="OmpA-like domain"/>
    <property type="match status" value="1"/>
</dbReference>
<sequence>MKTLQYFIIVTFVTFLTGCATMAPNELVNARSAYQNASEGPAAQLAPAELHKAHEALVLAEESFQKDSDSYKTKDLAYAAQRKSEKAGALGAMAADKARKDMANADFQKKQTEIVKQGKQDLSDSKKQTAEAQAEIDKQAALREAKEKSDAKFQMQQAEIAKQTKQALSDSEKRTADALAALASLAAVKEEERGLVVTLSGSVLFRSAKSTLLPSAQVKLDQVANALLAVSARNLIVEGHTDSRGSESYNQNLSQRRADTVRDYLVQRGYPSEHIQARGMGEGRPIADNASPEGRANNRRVEIVIER</sequence>
<keyword evidence="3" id="KW-0998">Cell outer membrane</keyword>
<comment type="subcellular location">
    <subcellularLocation>
        <location evidence="1">Cell outer membrane</location>
    </subcellularLocation>
</comment>
<evidence type="ECO:0000256" key="1">
    <source>
        <dbReference type="ARBA" id="ARBA00004442"/>
    </source>
</evidence>
<feature type="domain" description="OmpA-like" evidence="4">
    <location>
        <begin position="192"/>
        <end position="307"/>
    </location>
</feature>
<dbReference type="PANTHER" id="PTHR30329">
    <property type="entry name" value="STATOR ELEMENT OF FLAGELLAR MOTOR COMPLEX"/>
    <property type="match status" value="1"/>
</dbReference>
<dbReference type="InterPro" id="IPR006664">
    <property type="entry name" value="OMP_bac"/>
</dbReference>
<protein>
    <submittedName>
        <fullName evidence="5">Outer membrane protein a</fullName>
    </submittedName>
</protein>
<keyword evidence="2" id="KW-0472">Membrane</keyword>
<evidence type="ECO:0000313" key="5">
    <source>
        <dbReference type="EMBL" id="KUG23407.1"/>
    </source>
</evidence>
<dbReference type="InterPro" id="IPR050330">
    <property type="entry name" value="Bact_OuterMem_StrucFunc"/>
</dbReference>
<gene>
    <name evidence="5" type="ORF">ASZ90_006791</name>
</gene>
<dbReference type="Pfam" id="PF00691">
    <property type="entry name" value="OmpA"/>
    <property type="match status" value="1"/>
</dbReference>
<dbReference type="SUPFAM" id="SSF103088">
    <property type="entry name" value="OmpA-like"/>
    <property type="match status" value="1"/>
</dbReference>
<dbReference type="GO" id="GO:0009279">
    <property type="term" value="C:cell outer membrane"/>
    <property type="evidence" value="ECO:0007669"/>
    <property type="project" value="UniProtKB-SubCell"/>
</dbReference>
<reference evidence="5" key="1">
    <citation type="journal article" date="2015" name="Proc. Natl. Acad. Sci. U.S.A.">
        <title>Networks of energetic and metabolic interactions define dynamics in microbial communities.</title>
        <authorList>
            <person name="Embree M."/>
            <person name="Liu J.K."/>
            <person name="Al-Bassam M.M."/>
            <person name="Zengler K."/>
        </authorList>
    </citation>
    <scope>NUCLEOTIDE SEQUENCE</scope>
</reference>
<dbReference type="InterPro" id="IPR036737">
    <property type="entry name" value="OmpA-like_sf"/>
</dbReference>
<evidence type="ECO:0000256" key="2">
    <source>
        <dbReference type="ARBA" id="ARBA00023136"/>
    </source>
</evidence>